<comment type="caution">
    <text evidence="1">The sequence shown here is derived from an EMBL/GenBank/DDBJ whole genome shotgun (WGS) entry which is preliminary data.</text>
</comment>
<dbReference type="EMBL" id="JALBCA010000037">
    <property type="protein sequence ID" value="KAI2387641.1"/>
    <property type="molecule type" value="Genomic_DNA"/>
</dbReference>
<evidence type="ECO:0000313" key="1">
    <source>
        <dbReference type="EMBL" id="KAI2387641.1"/>
    </source>
</evidence>
<name>A0ACB8UZP3_9EURO</name>
<reference evidence="1" key="1">
    <citation type="journal article" date="2022" name="bioRxiv">
        <title>Population genetic analysis of Ophidiomyces ophidiicola, the causative agent of snake fungal disease, indicates recent introductions to the USA.</title>
        <authorList>
            <person name="Ladner J.T."/>
            <person name="Palmer J.M."/>
            <person name="Ettinger C.L."/>
            <person name="Stajich J.E."/>
            <person name="Farrell T.M."/>
            <person name="Glorioso B.M."/>
            <person name="Lawson B."/>
            <person name="Price S.J."/>
            <person name="Stengle A.G."/>
            <person name="Grear D.A."/>
            <person name="Lorch J.M."/>
        </authorList>
    </citation>
    <scope>NUCLEOTIDE SEQUENCE</scope>
    <source>
        <strain evidence="1">NWHC 24266-5</strain>
    </source>
</reference>
<sequence>MEQPTNKPMGHLGAPGTAPKRKFAPQLVESSSRSYKKMDSSNRAAEASDSRQVQGGRVKFQQHETTKEQVGEMTVQFQNDAESRLAYRIPETTSKKFLPQLIETAKRSFRQDNTYNSYGFPQSRNIIRTSSLNPRLRHETESRFSYANLVCRRETRRHSFRVPDLPAIPSSSSEESLHSPISSLATSPNLSTPRNVPPREADPHVYDNTPDSFIDVNFYSLPDNTQEKLLQDQALAAFPNEQVHQQVSHFAIDPEDEDDTADDDSSVEIAFRRMSFDQTRFRRQSSVDLTWELEEMRRHKEESVMRAREQRFALGQSNFSAAAIASKRAIDDSKILSRLKIDVTAGFQKGTEAATKDRAVRPPMLGNDIVFPQCESPQTSRCESDQHSSSHYSEDSEQQEPHPSPLWAPKMNLNACQEPGLWHSTCKKPSGLFLPSPKITIFETRPDNSSNETPAACTVTSTTCLAVPTAKPRYCEAKKSKESIRSLEEMIEHEFNDEFITQIYNYLSLGYPCLARDYDEEISSVTNIPVEELRKDDQFANAKGHLNAPESVSGNLDKCARWVALRLYIHEWARKQPTLRNPDSGVEGWGVRARGSWAV</sequence>
<protein>
    <submittedName>
        <fullName evidence="1">Uncharacterized protein</fullName>
    </submittedName>
</protein>
<proteinExistence type="predicted"/>
<gene>
    <name evidence="1" type="ORF">LOY88_002971</name>
</gene>
<accession>A0ACB8UZP3</accession>
<organism evidence="1">
    <name type="scientific">Ophidiomyces ophidiicola</name>
    <dbReference type="NCBI Taxonomy" id="1387563"/>
    <lineage>
        <taxon>Eukaryota</taxon>
        <taxon>Fungi</taxon>
        <taxon>Dikarya</taxon>
        <taxon>Ascomycota</taxon>
        <taxon>Pezizomycotina</taxon>
        <taxon>Eurotiomycetes</taxon>
        <taxon>Eurotiomycetidae</taxon>
        <taxon>Onygenales</taxon>
        <taxon>Onygenaceae</taxon>
        <taxon>Ophidiomyces</taxon>
    </lineage>
</organism>